<dbReference type="RefSeq" id="WP_007043039.1">
    <property type="nucleotide sequence ID" value="NZ_AFWT01000055.1"/>
</dbReference>
<gene>
    <name evidence="3" type="ORF">ThidrDRAFT_4326</name>
</gene>
<dbReference type="eggNOG" id="COG0438">
    <property type="taxonomic scope" value="Bacteria"/>
</dbReference>
<protein>
    <submittedName>
        <fullName evidence="3">Glycosyl transferase group 1</fullName>
    </submittedName>
</protein>
<evidence type="ECO:0000313" key="3">
    <source>
        <dbReference type="EMBL" id="EGV27861.1"/>
    </source>
</evidence>
<dbReference type="AlphaFoldDB" id="G2E7R3"/>
<keyword evidence="1" id="KW-0175">Coiled coil</keyword>
<dbReference type="PANTHER" id="PTHR46656:SF3">
    <property type="entry name" value="PUTATIVE-RELATED"/>
    <property type="match status" value="1"/>
</dbReference>
<dbReference type="STRING" id="765913.ThidrDRAFT_4326"/>
<dbReference type="SUPFAM" id="SSF53756">
    <property type="entry name" value="UDP-Glycosyltransferase/glycogen phosphorylase"/>
    <property type="match status" value="2"/>
</dbReference>
<dbReference type="GO" id="GO:0016740">
    <property type="term" value="F:transferase activity"/>
    <property type="evidence" value="ECO:0007669"/>
    <property type="project" value="UniProtKB-KW"/>
</dbReference>
<evidence type="ECO:0000256" key="1">
    <source>
        <dbReference type="SAM" id="Coils"/>
    </source>
</evidence>
<reference evidence="3 4" key="1">
    <citation type="submission" date="2011-06" db="EMBL/GenBank/DDBJ databases">
        <title>The draft genome of Thiorhodococcus drewsii AZ1.</title>
        <authorList>
            <consortium name="US DOE Joint Genome Institute (JGI-PGF)"/>
            <person name="Lucas S."/>
            <person name="Han J."/>
            <person name="Lapidus A."/>
            <person name="Cheng J.-F."/>
            <person name="Goodwin L."/>
            <person name="Pitluck S."/>
            <person name="Peters L."/>
            <person name="Land M.L."/>
            <person name="Hauser L."/>
            <person name="Vogl K."/>
            <person name="Liu Z."/>
            <person name="Imhoff J."/>
            <person name="Thiel V."/>
            <person name="Frigaard N.-U."/>
            <person name="Bryant D.A."/>
            <person name="Woyke T.J."/>
        </authorList>
    </citation>
    <scope>NUCLEOTIDE SEQUENCE [LARGE SCALE GENOMIC DNA]</scope>
    <source>
        <strain evidence="3 4">AZ1</strain>
    </source>
</reference>
<feature type="coiled-coil region" evidence="1">
    <location>
        <begin position="22"/>
        <end position="74"/>
    </location>
</feature>
<keyword evidence="3" id="KW-0808">Transferase</keyword>
<sequence length="765" mass="85661">MIKSIRTGIFYVFDGLSALLHVGAARNRLRELEGQCQELRERHRASADALDRLVLDLEQRERERREELARLEFELQRQHREELARLDMELRRQHGEALAGLETECQAQFERVWQTAAADWRNAAFERYYVQLGLQRQLDRLSVALIERQTSKPNVSMVRASAGFGDAQTPAIPAHPDNHHLVTHPYTLLQVGPFGPSQAQHRSIDVLLALRRLGEENLALTLASPASSDDDVEYLAFLRRYAERLGLESMVRILSGRSDVELADDYHAADIYLCLVDTPLDVSSGCLGVQRALHHDRLVLAYDSGEESERLRSLLPPASRICELTSDRVADRIRILMRDSRRRGRQLAEQRAWPVRAYDPKQVSDGAALNIRIEGPYDSTYSLALVNSAIANALNQYGDLVTLHSTDGYGDNVPNPLFLQAHPEIDAIRRTRLERVDVTLRNLYPPRTNAMAGIDRVIGPYGWEESGFPAAWIQGFNRRLTGVLCMSDSVRDLLLANGLEIPAVTTGIVADGILPHALEDPGFALPDGYRLLHISSGFPRKGIDVLLRVFAHLPAEIALVIKTFPNPHNDVRRQLLDLGFRGVRVRVGGLSGGEDDNSPDLAPVTYWTRDARRILLIDADLAPGQIAWLYRHADQLVAPSRGEGFGLPMAEAMLFGVPVVTTDYGGQRDFCTPETAWLIDSRLAPAKTHFDLSGSQWAEPSAFSLRQRILEVMRSNPEERLAKTARARDLVQSRYNAQAVAERIHSALRLFAKGRVEPDPTGHET</sequence>
<evidence type="ECO:0000313" key="4">
    <source>
        <dbReference type="Proteomes" id="UP000004200"/>
    </source>
</evidence>
<feature type="domain" description="Glycosyl transferase family 1" evidence="2">
    <location>
        <begin position="624"/>
        <end position="681"/>
    </location>
</feature>
<dbReference type="PANTHER" id="PTHR46656">
    <property type="entry name" value="PUTATIVE-RELATED"/>
    <property type="match status" value="1"/>
</dbReference>
<proteinExistence type="predicted"/>
<name>G2E7R3_9GAMM</name>
<dbReference type="Pfam" id="PF00534">
    <property type="entry name" value="Glycos_transf_1"/>
    <property type="match status" value="1"/>
</dbReference>
<dbReference type="EMBL" id="AFWT01000055">
    <property type="protein sequence ID" value="EGV27861.1"/>
    <property type="molecule type" value="Genomic_DNA"/>
</dbReference>
<dbReference type="Proteomes" id="UP000004200">
    <property type="component" value="Unassembled WGS sequence"/>
</dbReference>
<dbReference type="OrthoDB" id="9801609at2"/>
<dbReference type="Gene3D" id="3.40.50.2000">
    <property type="entry name" value="Glycogen Phosphorylase B"/>
    <property type="match status" value="2"/>
</dbReference>
<accession>G2E7R3</accession>
<dbReference type="CDD" id="cd03801">
    <property type="entry name" value="GT4_PimA-like"/>
    <property type="match status" value="1"/>
</dbReference>
<comment type="caution">
    <text evidence="3">The sequence shown here is derived from an EMBL/GenBank/DDBJ whole genome shotgun (WGS) entry which is preliminary data.</text>
</comment>
<evidence type="ECO:0000259" key="2">
    <source>
        <dbReference type="Pfam" id="PF00534"/>
    </source>
</evidence>
<organism evidence="3 4">
    <name type="scientific">Thiorhodococcus drewsii AZ1</name>
    <dbReference type="NCBI Taxonomy" id="765913"/>
    <lineage>
        <taxon>Bacteria</taxon>
        <taxon>Pseudomonadati</taxon>
        <taxon>Pseudomonadota</taxon>
        <taxon>Gammaproteobacteria</taxon>
        <taxon>Chromatiales</taxon>
        <taxon>Chromatiaceae</taxon>
        <taxon>Thiorhodococcus</taxon>
    </lineage>
</organism>
<keyword evidence="4" id="KW-1185">Reference proteome</keyword>
<dbReference type="InterPro" id="IPR001296">
    <property type="entry name" value="Glyco_trans_1"/>
</dbReference>